<accession>A0A0K2V4A8</accession>
<organism evidence="1">
    <name type="scientific">Lepeophtheirus salmonis</name>
    <name type="common">Salmon louse</name>
    <name type="synonym">Caligus salmonis</name>
    <dbReference type="NCBI Taxonomy" id="72036"/>
    <lineage>
        <taxon>Eukaryota</taxon>
        <taxon>Metazoa</taxon>
        <taxon>Ecdysozoa</taxon>
        <taxon>Arthropoda</taxon>
        <taxon>Crustacea</taxon>
        <taxon>Multicrustacea</taxon>
        <taxon>Hexanauplia</taxon>
        <taxon>Copepoda</taxon>
        <taxon>Siphonostomatoida</taxon>
        <taxon>Caligidae</taxon>
        <taxon>Lepeophtheirus</taxon>
    </lineage>
</organism>
<dbReference type="AlphaFoldDB" id="A0A0K2V4A8"/>
<evidence type="ECO:0000313" key="1">
    <source>
        <dbReference type="EMBL" id="CDW44957.1"/>
    </source>
</evidence>
<protein>
    <submittedName>
        <fullName evidence="1">Uncharacterized protein</fullName>
    </submittedName>
</protein>
<sequence>MSKAFVNGAQFSPFLSGSALNVLNNEREHTRHFRRAIKSLEFLLIYITLSSYASFELTSKNLSL</sequence>
<dbReference type="EMBL" id="HACA01027596">
    <property type="protein sequence ID" value="CDW44957.1"/>
    <property type="molecule type" value="Transcribed_RNA"/>
</dbReference>
<name>A0A0K2V4A8_LEPSM</name>
<reference evidence="1" key="1">
    <citation type="submission" date="2014-05" db="EMBL/GenBank/DDBJ databases">
        <authorList>
            <person name="Chronopoulou M."/>
        </authorList>
    </citation>
    <scope>NUCLEOTIDE SEQUENCE</scope>
    <source>
        <tissue evidence="1">Whole organism</tissue>
    </source>
</reference>
<proteinExistence type="predicted"/>